<dbReference type="InterPro" id="IPR008914">
    <property type="entry name" value="PEBP"/>
</dbReference>
<dbReference type="eggNOG" id="KOG3346">
    <property type="taxonomic scope" value="Eukaryota"/>
</dbReference>
<evidence type="ECO:0000313" key="3">
    <source>
        <dbReference type="EMBL" id="EPQ58486.1"/>
    </source>
</evidence>
<dbReference type="KEGG" id="gtr:GLOTRDRAFT_120200"/>
<dbReference type="SUPFAM" id="SSF49777">
    <property type="entry name" value="PEBP-like"/>
    <property type="match status" value="1"/>
</dbReference>
<dbReference type="InterPro" id="IPR035810">
    <property type="entry name" value="PEBP_euk"/>
</dbReference>
<feature type="compositionally biased region" description="Low complexity" evidence="1">
    <location>
        <begin position="241"/>
        <end position="256"/>
    </location>
</feature>
<name>S7QFB1_GLOTA</name>
<dbReference type="PANTHER" id="PTHR11362:SF140">
    <property type="entry name" value="PEBP-LIKE PROTEIN"/>
    <property type="match status" value="1"/>
</dbReference>
<keyword evidence="4" id="KW-1185">Reference proteome</keyword>
<sequence length="280" mass="28167">MFSRTLAFSLSLVALVAAQEKYGPADLQTEASQAHLQQSGIVPSLLPSFNPVGYLNVTFPAVGPIAPGQALSEDQVHEQPSIVFTAANSSSTYNGTTTVIMADAGPVGTDESQGQTRHWLVYGASLSGNGPYTLDTTTGTNVTEYAGPAPPPGSGAHRYVIMLFEQTDSFNEPGDAGTGVQTFNLTGYIQSSGLGPLYAATYFTVENGTATATPSSTAPVQTSTLPAFQAVSGSGTGTASGSGHSPSSTGGSGSNGAASVKVNLAAGMLAALPLLGAALL</sequence>
<protein>
    <submittedName>
        <fullName evidence="3">PEBP-like protein</fullName>
    </submittedName>
</protein>
<keyword evidence="2" id="KW-0732">Signal</keyword>
<dbReference type="Gene3D" id="3.90.280.10">
    <property type="entry name" value="PEBP-like"/>
    <property type="match status" value="1"/>
</dbReference>
<evidence type="ECO:0000256" key="2">
    <source>
        <dbReference type="SAM" id="SignalP"/>
    </source>
</evidence>
<dbReference type="Proteomes" id="UP000030669">
    <property type="component" value="Unassembled WGS sequence"/>
</dbReference>
<dbReference type="RefSeq" id="XP_007863650.1">
    <property type="nucleotide sequence ID" value="XM_007865459.1"/>
</dbReference>
<dbReference type="HOGENOM" id="CLU_043994_2_1_1"/>
<dbReference type="PANTHER" id="PTHR11362">
    <property type="entry name" value="PHOSPHATIDYLETHANOLAMINE-BINDING PROTEIN"/>
    <property type="match status" value="1"/>
</dbReference>
<dbReference type="Pfam" id="PF01161">
    <property type="entry name" value="PBP"/>
    <property type="match status" value="1"/>
</dbReference>
<proteinExistence type="predicted"/>
<feature type="signal peptide" evidence="2">
    <location>
        <begin position="1"/>
        <end position="18"/>
    </location>
</feature>
<reference evidence="3 4" key="1">
    <citation type="journal article" date="2012" name="Science">
        <title>The Paleozoic origin of enzymatic lignin decomposition reconstructed from 31 fungal genomes.</title>
        <authorList>
            <person name="Floudas D."/>
            <person name="Binder M."/>
            <person name="Riley R."/>
            <person name="Barry K."/>
            <person name="Blanchette R.A."/>
            <person name="Henrissat B."/>
            <person name="Martinez A.T."/>
            <person name="Otillar R."/>
            <person name="Spatafora J.W."/>
            <person name="Yadav J.S."/>
            <person name="Aerts A."/>
            <person name="Benoit I."/>
            <person name="Boyd A."/>
            <person name="Carlson A."/>
            <person name="Copeland A."/>
            <person name="Coutinho P.M."/>
            <person name="de Vries R.P."/>
            <person name="Ferreira P."/>
            <person name="Findley K."/>
            <person name="Foster B."/>
            <person name="Gaskell J."/>
            <person name="Glotzer D."/>
            <person name="Gorecki P."/>
            <person name="Heitman J."/>
            <person name="Hesse C."/>
            <person name="Hori C."/>
            <person name="Igarashi K."/>
            <person name="Jurgens J.A."/>
            <person name="Kallen N."/>
            <person name="Kersten P."/>
            <person name="Kohler A."/>
            <person name="Kuees U."/>
            <person name="Kumar T.K.A."/>
            <person name="Kuo A."/>
            <person name="LaButti K."/>
            <person name="Larrondo L.F."/>
            <person name="Lindquist E."/>
            <person name="Ling A."/>
            <person name="Lombard V."/>
            <person name="Lucas S."/>
            <person name="Lundell T."/>
            <person name="Martin R."/>
            <person name="McLaughlin D.J."/>
            <person name="Morgenstern I."/>
            <person name="Morin E."/>
            <person name="Murat C."/>
            <person name="Nagy L.G."/>
            <person name="Nolan M."/>
            <person name="Ohm R.A."/>
            <person name="Patyshakuliyeva A."/>
            <person name="Rokas A."/>
            <person name="Ruiz-Duenas F.J."/>
            <person name="Sabat G."/>
            <person name="Salamov A."/>
            <person name="Samejima M."/>
            <person name="Schmutz J."/>
            <person name="Slot J.C."/>
            <person name="St John F."/>
            <person name="Stenlid J."/>
            <person name="Sun H."/>
            <person name="Sun S."/>
            <person name="Syed K."/>
            <person name="Tsang A."/>
            <person name="Wiebenga A."/>
            <person name="Young D."/>
            <person name="Pisabarro A."/>
            <person name="Eastwood D.C."/>
            <person name="Martin F."/>
            <person name="Cullen D."/>
            <person name="Grigoriev I.V."/>
            <person name="Hibbett D.S."/>
        </authorList>
    </citation>
    <scope>NUCLEOTIDE SEQUENCE [LARGE SCALE GENOMIC DNA]</scope>
    <source>
        <strain evidence="3 4">ATCC 11539</strain>
    </source>
</reference>
<gene>
    <name evidence="3" type="ORF">GLOTRDRAFT_120200</name>
</gene>
<dbReference type="OMA" id="PHRYMQL"/>
<dbReference type="CDD" id="cd00866">
    <property type="entry name" value="PEBP_euk"/>
    <property type="match status" value="1"/>
</dbReference>
<feature type="chain" id="PRO_5004556292" evidence="2">
    <location>
        <begin position="19"/>
        <end position="280"/>
    </location>
</feature>
<feature type="region of interest" description="Disordered" evidence="1">
    <location>
        <begin position="229"/>
        <end position="256"/>
    </location>
</feature>
<organism evidence="3 4">
    <name type="scientific">Gloeophyllum trabeum (strain ATCC 11539 / FP-39264 / Madison 617)</name>
    <name type="common">Brown rot fungus</name>
    <dbReference type="NCBI Taxonomy" id="670483"/>
    <lineage>
        <taxon>Eukaryota</taxon>
        <taxon>Fungi</taxon>
        <taxon>Dikarya</taxon>
        <taxon>Basidiomycota</taxon>
        <taxon>Agaricomycotina</taxon>
        <taxon>Agaricomycetes</taxon>
        <taxon>Gloeophyllales</taxon>
        <taxon>Gloeophyllaceae</taxon>
        <taxon>Gloeophyllum</taxon>
    </lineage>
</organism>
<dbReference type="AlphaFoldDB" id="S7QFB1"/>
<dbReference type="EMBL" id="KB469298">
    <property type="protein sequence ID" value="EPQ58486.1"/>
    <property type="molecule type" value="Genomic_DNA"/>
</dbReference>
<dbReference type="OrthoDB" id="2506647at2759"/>
<dbReference type="InterPro" id="IPR036610">
    <property type="entry name" value="PEBP-like_sf"/>
</dbReference>
<evidence type="ECO:0000256" key="1">
    <source>
        <dbReference type="SAM" id="MobiDB-lite"/>
    </source>
</evidence>
<dbReference type="STRING" id="670483.S7QFB1"/>
<accession>S7QFB1</accession>
<evidence type="ECO:0000313" key="4">
    <source>
        <dbReference type="Proteomes" id="UP000030669"/>
    </source>
</evidence>
<dbReference type="GeneID" id="19300609"/>